<evidence type="ECO:0000313" key="2">
    <source>
        <dbReference type="EMBL" id="KAF2024862.1"/>
    </source>
</evidence>
<dbReference type="EMBL" id="ML978282">
    <property type="protein sequence ID" value="KAF2024862.1"/>
    <property type="molecule type" value="Genomic_DNA"/>
</dbReference>
<dbReference type="Proteomes" id="UP000799777">
    <property type="component" value="Unassembled WGS sequence"/>
</dbReference>
<accession>A0A9P4H0L5</accession>
<name>A0A9P4H0L5_9PLEO</name>
<sequence length="386" mass="43115">MAYVPSSSMPAAGSNQRVQSKRCSIYNYRGFIIILPGELGLYYPFLVERQKSAIDKRAVYPVKQDTLVDIIGWTDECPVRACVHVNLCRVELGRLHYTHSGRIALFLQDGLVVAGVFLLDIATAYALHSEGDTILLSNAYYEAFLKNLWRKTGRSRAHNHEVAISTTTPPATCAPSPSTPPVGTDHCVQPNVPSTDGYIAHTGSLEKQVQRLEEEPGLETLLDEKDDKNATVSRFLYLKTEAIEPLDSLASQHVSSSAAQFSTIDKMLQRDAHSLHDSLRHSQHPSMQSPTPMWNRSQNYCTQLSQTSASASSSSTGRQPGFAHKQKVKVEKNCHFFKQVQPTFYVASRKAAKFQFLDLNDPMKKIIVRKNARAWIKRNKLIGAKK</sequence>
<organism evidence="2 3">
    <name type="scientific">Setomelanomma holmii</name>
    <dbReference type="NCBI Taxonomy" id="210430"/>
    <lineage>
        <taxon>Eukaryota</taxon>
        <taxon>Fungi</taxon>
        <taxon>Dikarya</taxon>
        <taxon>Ascomycota</taxon>
        <taxon>Pezizomycotina</taxon>
        <taxon>Dothideomycetes</taxon>
        <taxon>Pleosporomycetidae</taxon>
        <taxon>Pleosporales</taxon>
        <taxon>Pleosporineae</taxon>
        <taxon>Phaeosphaeriaceae</taxon>
        <taxon>Setomelanomma</taxon>
    </lineage>
</organism>
<keyword evidence="3" id="KW-1185">Reference proteome</keyword>
<protein>
    <submittedName>
        <fullName evidence="2">Uncharacterized protein</fullName>
    </submittedName>
</protein>
<feature type="region of interest" description="Disordered" evidence="1">
    <location>
        <begin position="164"/>
        <end position="183"/>
    </location>
</feature>
<evidence type="ECO:0000313" key="3">
    <source>
        <dbReference type="Proteomes" id="UP000799777"/>
    </source>
</evidence>
<feature type="compositionally biased region" description="Low complexity" evidence="1">
    <location>
        <begin position="165"/>
        <end position="176"/>
    </location>
</feature>
<gene>
    <name evidence="2" type="ORF">EK21DRAFT_117377</name>
</gene>
<dbReference type="AlphaFoldDB" id="A0A9P4H0L5"/>
<evidence type="ECO:0000256" key="1">
    <source>
        <dbReference type="SAM" id="MobiDB-lite"/>
    </source>
</evidence>
<dbReference type="OrthoDB" id="10649309at2759"/>
<reference evidence="2" key="1">
    <citation type="journal article" date="2020" name="Stud. Mycol.">
        <title>101 Dothideomycetes genomes: a test case for predicting lifestyles and emergence of pathogens.</title>
        <authorList>
            <person name="Haridas S."/>
            <person name="Albert R."/>
            <person name="Binder M."/>
            <person name="Bloem J."/>
            <person name="Labutti K."/>
            <person name="Salamov A."/>
            <person name="Andreopoulos B."/>
            <person name="Baker S."/>
            <person name="Barry K."/>
            <person name="Bills G."/>
            <person name="Bluhm B."/>
            <person name="Cannon C."/>
            <person name="Castanera R."/>
            <person name="Culley D."/>
            <person name="Daum C."/>
            <person name="Ezra D."/>
            <person name="Gonzalez J."/>
            <person name="Henrissat B."/>
            <person name="Kuo A."/>
            <person name="Liang C."/>
            <person name="Lipzen A."/>
            <person name="Lutzoni F."/>
            <person name="Magnuson J."/>
            <person name="Mondo S."/>
            <person name="Nolan M."/>
            <person name="Ohm R."/>
            <person name="Pangilinan J."/>
            <person name="Park H.-J."/>
            <person name="Ramirez L."/>
            <person name="Alfaro M."/>
            <person name="Sun H."/>
            <person name="Tritt A."/>
            <person name="Yoshinaga Y."/>
            <person name="Zwiers L.-H."/>
            <person name="Turgeon B."/>
            <person name="Goodwin S."/>
            <person name="Spatafora J."/>
            <person name="Crous P."/>
            <person name="Grigoriev I."/>
        </authorList>
    </citation>
    <scope>NUCLEOTIDE SEQUENCE</scope>
    <source>
        <strain evidence="2">CBS 110217</strain>
    </source>
</reference>
<comment type="caution">
    <text evidence="2">The sequence shown here is derived from an EMBL/GenBank/DDBJ whole genome shotgun (WGS) entry which is preliminary data.</text>
</comment>
<proteinExistence type="predicted"/>